<evidence type="ECO:0008006" key="4">
    <source>
        <dbReference type="Google" id="ProtNLM"/>
    </source>
</evidence>
<comment type="caution">
    <text evidence="2">The sequence shown here is derived from an EMBL/GenBank/DDBJ whole genome shotgun (WGS) entry which is preliminary data.</text>
</comment>
<evidence type="ECO:0000313" key="2">
    <source>
        <dbReference type="EMBL" id="MBB5036299.1"/>
    </source>
</evidence>
<keyword evidence="3" id="KW-1185">Reference proteome</keyword>
<proteinExistence type="predicted"/>
<dbReference type="AlphaFoldDB" id="A0A7W7YHN5"/>
<name>A0A7W7YHN5_9BACT</name>
<dbReference type="RefSeq" id="WP_184205010.1">
    <property type="nucleotide sequence ID" value="NZ_JACHIF010000001.1"/>
</dbReference>
<feature type="chain" id="PRO_5030725096" description="DUF2059 domain-containing protein" evidence="1">
    <location>
        <begin position="21"/>
        <end position="157"/>
    </location>
</feature>
<accession>A0A7W7YHN5</accession>
<evidence type="ECO:0000313" key="3">
    <source>
        <dbReference type="Proteomes" id="UP000534294"/>
    </source>
</evidence>
<dbReference type="Proteomes" id="UP000534294">
    <property type="component" value="Unassembled WGS sequence"/>
</dbReference>
<evidence type="ECO:0000256" key="1">
    <source>
        <dbReference type="SAM" id="SignalP"/>
    </source>
</evidence>
<sequence>MKKIISCAFLAIALLTPAMAVEPEHQAAIEKMFKLMHQQEQYETSMTAGFESALGGAVDQMPEAQKEKFKVAIGRVKEFMKAEIGWDKMKGELVELYAQNLTLAEINAVLPLLEKPEFQTVIVKQLKVLPEAAKLGASKAQALQPKIMQIIQEEMTK</sequence>
<protein>
    <recommendedName>
        <fullName evidence="4">DUF2059 domain-containing protein</fullName>
    </recommendedName>
</protein>
<keyword evidence="1" id="KW-0732">Signal</keyword>
<organism evidence="2 3">
    <name type="scientific">Prosthecobacter dejongeii</name>
    <dbReference type="NCBI Taxonomy" id="48465"/>
    <lineage>
        <taxon>Bacteria</taxon>
        <taxon>Pseudomonadati</taxon>
        <taxon>Verrucomicrobiota</taxon>
        <taxon>Verrucomicrobiia</taxon>
        <taxon>Verrucomicrobiales</taxon>
        <taxon>Verrucomicrobiaceae</taxon>
        <taxon>Prosthecobacter</taxon>
    </lineage>
</organism>
<gene>
    <name evidence="2" type="ORF">HNQ64_000533</name>
</gene>
<reference evidence="2 3" key="1">
    <citation type="submission" date="2020-08" db="EMBL/GenBank/DDBJ databases">
        <title>Genomic Encyclopedia of Type Strains, Phase IV (KMG-IV): sequencing the most valuable type-strain genomes for metagenomic binning, comparative biology and taxonomic classification.</title>
        <authorList>
            <person name="Goeker M."/>
        </authorList>
    </citation>
    <scope>NUCLEOTIDE SEQUENCE [LARGE SCALE GENOMIC DNA]</scope>
    <source>
        <strain evidence="2 3">DSM 12251</strain>
    </source>
</reference>
<feature type="signal peptide" evidence="1">
    <location>
        <begin position="1"/>
        <end position="20"/>
    </location>
</feature>
<dbReference type="EMBL" id="JACHIF010000001">
    <property type="protein sequence ID" value="MBB5036299.1"/>
    <property type="molecule type" value="Genomic_DNA"/>
</dbReference>